<dbReference type="OrthoDB" id="34459at2"/>
<dbReference type="AlphaFoldDB" id="A0A418NMT5"/>
<organism evidence="1 2">
    <name type="scientific">Aurantiacibacter zhengii</name>
    <dbReference type="NCBI Taxonomy" id="2307003"/>
    <lineage>
        <taxon>Bacteria</taxon>
        <taxon>Pseudomonadati</taxon>
        <taxon>Pseudomonadota</taxon>
        <taxon>Alphaproteobacteria</taxon>
        <taxon>Sphingomonadales</taxon>
        <taxon>Erythrobacteraceae</taxon>
        <taxon>Aurantiacibacter</taxon>
    </lineage>
</organism>
<gene>
    <name evidence="1" type="ORF">D2V07_17805</name>
</gene>
<comment type="caution">
    <text evidence="1">The sequence shown here is derived from an EMBL/GenBank/DDBJ whole genome shotgun (WGS) entry which is preliminary data.</text>
</comment>
<reference evidence="1 2" key="1">
    <citation type="submission" date="2018-08" db="EMBL/GenBank/DDBJ databases">
        <title>Erythrobacter zhengii sp.nov., a bacterium isolated from deep-sea sediment.</title>
        <authorList>
            <person name="Fang C."/>
            <person name="Wu Y.-H."/>
            <person name="Sun C."/>
            <person name="Wang H."/>
            <person name="Cheng H."/>
            <person name="Meng F.-X."/>
            <person name="Wang C.-S."/>
            <person name="Xu X.-W."/>
        </authorList>
    </citation>
    <scope>NUCLEOTIDE SEQUENCE [LARGE SCALE GENOMIC DNA]</scope>
    <source>
        <strain evidence="1 2">V18</strain>
    </source>
</reference>
<evidence type="ECO:0000313" key="2">
    <source>
        <dbReference type="Proteomes" id="UP000286576"/>
    </source>
</evidence>
<proteinExistence type="predicted"/>
<name>A0A418NMT5_9SPHN</name>
<sequence length="109" mass="12468">MSEGPPTTPDGRYIVVRGRLWRATNPNLPEEKRQALVNQLMEARRAVRDAKGDDAALCKARARVQTAKEGLGERGPVWWDDGAPDYNRYLAKNTPYAEWWERRSASQKQ</sequence>
<dbReference type="EMBL" id="QXFL01000016">
    <property type="protein sequence ID" value="RIV82706.1"/>
    <property type="molecule type" value="Genomic_DNA"/>
</dbReference>
<keyword evidence="2" id="KW-1185">Reference proteome</keyword>
<evidence type="ECO:0000313" key="1">
    <source>
        <dbReference type="EMBL" id="RIV82706.1"/>
    </source>
</evidence>
<accession>A0A418NMT5</accession>
<protein>
    <submittedName>
        <fullName evidence="1">Uncharacterized protein</fullName>
    </submittedName>
</protein>
<dbReference type="Proteomes" id="UP000286576">
    <property type="component" value="Unassembled WGS sequence"/>
</dbReference>